<dbReference type="Proteomes" id="UP001151760">
    <property type="component" value="Unassembled WGS sequence"/>
</dbReference>
<sequence length="180" mass="20465">MTLHPELPSQILEAQIKAIKEENLNEMRTLEDWQAFKIRLWRLVVSRNRKLDTTLCELSEAIRLTGTTGDSYVEVGENNDGFCHKTTQTSYGDMDHMGSLSIRLTINPTFHPYTGETVRYGTLYKVVHQSNSSGMACIFLSSGFHMTQSFTSRVWQSLQCTLGSHLDMSTAFHPEIPMEN</sequence>
<name>A0ABQ5GJ66_9ASTR</name>
<dbReference type="EMBL" id="BQNB010018489">
    <property type="protein sequence ID" value="GJT74982.1"/>
    <property type="molecule type" value="Genomic_DNA"/>
</dbReference>
<comment type="caution">
    <text evidence="1">The sequence shown here is derived from an EMBL/GenBank/DDBJ whole genome shotgun (WGS) entry which is preliminary data.</text>
</comment>
<protein>
    <submittedName>
        <fullName evidence="1">Uncharacterized protein</fullName>
    </submittedName>
</protein>
<reference evidence="1" key="1">
    <citation type="journal article" date="2022" name="Int. J. Mol. Sci.">
        <title>Draft Genome of Tanacetum Coccineum: Genomic Comparison of Closely Related Tanacetum-Family Plants.</title>
        <authorList>
            <person name="Yamashiro T."/>
            <person name="Shiraishi A."/>
            <person name="Nakayama K."/>
            <person name="Satake H."/>
        </authorList>
    </citation>
    <scope>NUCLEOTIDE SEQUENCE</scope>
</reference>
<keyword evidence="2" id="KW-1185">Reference proteome</keyword>
<reference evidence="1" key="2">
    <citation type="submission" date="2022-01" db="EMBL/GenBank/DDBJ databases">
        <authorList>
            <person name="Yamashiro T."/>
            <person name="Shiraishi A."/>
            <person name="Satake H."/>
            <person name="Nakayama K."/>
        </authorList>
    </citation>
    <scope>NUCLEOTIDE SEQUENCE</scope>
</reference>
<gene>
    <name evidence="1" type="ORF">Tco_1041707</name>
</gene>
<evidence type="ECO:0000313" key="1">
    <source>
        <dbReference type="EMBL" id="GJT74982.1"/>
    </source>
</evidence>
<organism evidence="1 2">
    <name type="scientific">Tanacetum coccineum</name>
    <dbReference type="NCBI Taxonomy" id="301880"/>
    <lineage>
        <taxon>Eukaryota</taxon>
        <taxon>Viridiplantae</taxon>
        <taxon>Streptophyta</taxon>
        <taxon>Embryophyta</taxon>
        <taxon>Tracheophyta</taxon>
        <taxon>Spermatophyta</taxon>
        <taxon>Magnoliopsida</taxon>
        <taxon>eudicotyledons</taxon>
        <taxon>Gunneridae</taxon>
        <taxon>Pentapetalae</taxon>
        <taxon>asterids</taxon>
        <taxon>campanulids</taxon>
        <taxon>Asterales</taxon>
        <taxon>Asteraceae</taxon>
        <taxon>Asteroideae</taxon>
        <taxon>Anthemideae</taxon>
        <taxon>Anthemidinae</taxon>
        <taxon>Tanacetum</taxon>
    </lineage>
</organism>
<accession>A0ABQ5GJ66</accession>
<evidence type="ECO:0000313" key="2">
    <source>
        <dbReference type="Proteomes" id="UP001151760"/>
    </source>
</evidence>
<proteinExistence type="predicted"/>